<protein>
    <submittedName>
        <fullName evidence="1">Uncharacterized protein</fullName>
    </submittedName>
</protein>
<proteinExistence type="predicted"/>
<sequence length="33" mass="4092">MINYIYNQMVYITIMLDFTWRLSDCEELVMITK</sequence>
<organism evidence="1">
    <name type="scientific">marine metagenome</name>
    <dbReference type="NCBI Taxonomy" id="408172"/>
    <lineage>
        <taxon>unclassified sequences</taxon>
        <taxon>metagenomes</taxon>
        <taxon>ecological metagenomes</taxon>
    </lineage>
</organism>
<dbReference type="AlphaFoldDB" id="A0A382AKQ7"/>
<dbReference type="EMBL" id="UINC01025763">
    <property type="protein sequence ID" value="SVB01954.1"/>
    <property type="molecule type" value="Genomic_DNA"/>
</dbReference>
<evidence type="ECO:0000313" key="1">
    <source>
        <dbReference type="EMBL" id="SVB01954.1"/>
    </source>
</evidence>
<reference evidence="1" key="1">
    <citation type="submission" date="2018-05" db="EMBL/GenBank/DDBJ databases">
        <authorList>
            <person name="Lanie J.A."/>
            <person name="Ng W.-L."/>
            <person name="Kazmierczak K.M."/>
            <person name="Andrzejewski T.M."/>
            <person name="Davidsen T.M."/>
            <person name="Wayne K.J."/>
            <person name="Tettelin H."/>
            <person name="Glass J.I."/>
            <person name="Rusch D."/>
            <person name="Podicherti R."/>
            <person name="Tsui H.-C.T."/>
            <person name="Winkler M.E."/>
        </authorList>
    </citation>
    <scope>NUCLEOTIDE SEQUENCE</scope>
</reference>
<accession>A0A382AKQ7</accession>
<name>A0A382AKQ7_9ZZZZ</name>
<gene>
    <name evidence="1" type="ORF">METZ01_LOCUS154808</name>
</gene>